<dbReference type="OrthoDB" id="5152741at2759"/>
<accession>A0A4P9WLS5</accession>
<dbReference type="InterPro" id="IPR043502">
    <property type="entry name" value="DNA/RNA_pol_sf"/>
</dbReference>
<dbReference type="SUPFAM" id="SSF56672">
    <property type="entry name" value="DNA/RNA polymerases"/>
    <property type="match status" value="1"/>
</dbReference>
<evidence type="ECO:0000313" key="1">
    <source>
        <dbReference type="EMBL" id="RKO94001.1"/>
    </source>
</evidence>
<dbReference type="Proteomes" id="UP000269721">
    <property type="component" value="Unassembled WGS sequence"/>
</dbReference>
<reference evidence="2" key="1">
    <citation type="journal article" date="2018" name="Nat. Microbiol.">
        <title>Leveraging single-cell genomics to expand the fungal tree of life.</title>
        <authorList>
            <person name="Ahrendt S.R."/>
            <person name="Quandt C.A."/>
            <person name="Ciobanu D."/>
            <person name="Clum A."/>
            <person name="Salamov A."/>
            <person name="Andreopoulos B."/>
            <person name="Cheng J.F."/>
            <person name="Woyke T."/>
            <person name="Pelin A."/>
            <person name="Henrissat B."/>
            <person name="Reynolds N.K."/>
            <person name="Benny G.L."/>
            <person name="Smith M.E."/>
            <person name="James T.Y."/>
            <person name="Grigoriev I.V."/>
        </authorList>
    </citation>
    <scope>NUCLEOTIDE SEQUENCE [LARGE SCALE GENOMIC DNA]</scope>
</reference>
<dbReference type="Gene3D" id="3.30.70.270">
    <property type="match status" value="1"/>
</dbReference>
<dbReference type="EMBL" id="KZ994044">
    <property type="protein sequence ID" value="RKO94001.1"/>
    <property type="molecule type" value="Genomic_DNA"/>
</dbReference>
<dbReference type="InterPro" id="IPR043128">
    <property type="entry name" value="Rev_trsase/Diguanyl_cyclase"/>
</dbReference>
<evidence type="ECO:0000313" key="2">
    <source>
        <dbReference type="Proteomes" id="UP000269721"/>
    </source>
</evidence>
<proteinExistence type="predicted"/>
<organism evidence="1 2">
    <name type="scientific">Blyttiomyces helicus</name>
    <dbReference type="NCBI Taxonomy" id="388810"/>
    <lineage>
        <taxon>Eukaryota</taxon>
        <taxon>Fungi</taxon>
        <taxon>Fungi incertae sedis</taxon>
        <taxon>Chytridiomycota</taxon>
        <taxon>Chytridiomycota incertae sedis</taxon>
        <taxon>Chytridiomycetes</taxon>
        <taxon>Chytridiomycetes incertae sedis</taxon>
        <taxon>Blyttiomyces</taxon>
    </lineage>
</organism>
<protein>
    <submittedName>
        <fullName evidence="1">Uncharacterized protein</fullName>
    </submittedName>
</protein>
<keyword evidence="2" id="KW-1185">Reference proteome</keyword>
<dbReference type="AlphaFoldDB" id="A0A4P9WLS5"/>
<name>A0A4P9WLS5_9FUNG</name>
<sequence>MLNIKEFLGVAVFFKSCIKTLAEFTCPLTALTSNGLWTWGPEEETMFTGLYPAAAPASTLATYLIASPTYAFSYASPYAIGSWFGQPKDGTILDDNPPKKELLALVKLLDHGRPYMFLSAPV</sequence>
<gene>
    <name evidence="1" type="ORF">BDK51DRAFT_46559</name>
</gene>